<dbReference type="Gene3D" id="3.90.550.10">
    <property type="entry name" value="Spore Coat Polysaccharide Biosynthesis Protein SpsA, Chain A"/>
    <property type="match status" value="1"/>
</dbReference>
<dbReference type="Gene3D" id="3.40.50.720">
    <property type="entry name" value="NAD(P)-binding Rossmann-like Domain"/>
    <property type="match status" value="1"/>
</dbReference>
<evidence type="ECO:0000259" key="1">
    <source>
        <dbReference type="Pfam" id="PF00535"/>
    </source>
</evidence>
<dbReference type="Pfam" id="PF00535">
    <property type="entry name" value="Glycos_transf_2"/>
    <property type="match status" value="1"/>
</dbReference>
<gene>
    <name evidence="2" type="ORF">AV942_05130</name>
</gene>
<evidence type="ECO:0000313" key="2">
    <source>
        <dbReference type="EMBL" id="AMJ77739.1"/>
    </source>
</evidence>
<organism evidence="2 3">
    <name type="scientific">Alteromonas mediterranea</name>
    <dbReference type="NCBI Taxonomy" id="314275"/>
    <lineage>
        <taxon>Bacteria</taxon>
        <taxon>Pseudomonadati</taxon>
        <taxon>Pseudomonadota</taxon>
        <taxon>Gammaproteobacteria</taxon>
        <taxon>Alteromonadales</taxon>
        <taxon>Alteromonadaceae</taxon>
        <taxon>Alteromonas/Salinimonas group</taxon>
        <taxon>Alteromonas</taxon>
    </lineage>
</organism>
<dbReference type="RefSeq" id="WP_015066467.1">
    <property type="nucleotide sequence ID" value="NZ_CAXGIV010000018.1"/>
</dbReference>
<dbReference type="AlphaFoldDB" id="A0AAC9ACX9"/>
<feature type="domain" description="Glycosyltransferase 2-like" evidence="1">
    <location>
        <begin position="7"/>
        <end position="104"/>
    </location>
</feature>
<dbReference type="InterPro" id="IPR050834">
    <property type="entry name" value="Glycosyltransf_2"/>
</dbReference>
<reference evidence="2 3" key="1">
    <citation type="submission" date="2015-12" db="EMBL/GenBank/DDBJ databases">
        <title>Intraspecies pangenome expansion in the marine bacterium Alteromonas.</title>
        <authorList>
            <person name="Lopez-Perez M."/>
            <person name="Rodriguez-Valera F."/>
        </authorList>
    </citation>
    <scope>NUCLEOTIDE SEQUENCE [LARGE SCALE GENOMIC DNA]</scope>
    <source>
        <strain evidence="2 3">UM8</strain>
    </source>
</reference>
<dbReference type="EMBL" id="CP013928">
    <property type="protein sequence ID" value="AMJ77739.1"/>
    <property type="molecule type" value="Genomic_DNA"/>
</dbReference>
<dbReference type="CDD" id="cd00761">
    <property type="entry name" value="Glyco_tranf_GTA_type"/>
    <property type="match status" value="1"/>
</dbReference>
<dbReference type="InterPro" id="IPR001173">
    <property type="entry name" value="Glyco_trans_2-like"/>
</dbReference>
<name>A0AAC9ACX9_9ALTE</name>
<dbReference type="Proteomes" id="UP000061468">
    <property type="component" value="Chromosome"/>
</dbReference>
<proteinExistence type="predicted"/>
<dbReference type="InterPro" id="IPR029044">
    <property type="entry name" value="Nucleotide-diphossugar_trans"/>
</dbReference>
<dbReference type="PANTHER" id="PTHR43685:SF2">
    <property type="entry name" value="GLYCOSYLTRANSFERASE 2-LIKE DOMAIN-CONTAINING PROTEIN"/>
    <property type="match status" value="1"/>
</dbReference>
<evidence type="ECO:0000313" key="3">
    <source>
        <dbReference type="Proteomes" id="UP000061468"/>
    </source>
</evidence>
<dbReference type="SUPFAM" id="SSF53448">
    <property type="entry name" value="Nucleotide-diphospho-sugar transferases"/>
    <property type="match status" value="1"/>
</dbReference>
<dbReference type="PANTHER" id="PTHR43685">
    <property type="entry name" value="GLYCOSYLTRANSFERASE"/>
    <property type="match status" value="1"/>
</dbReference>
<sequence>MPASVAIVIPCFNHNEVVTKAIQSLHDLSIPPSQVVVIDDGSDVPVDVTSVSSGLNLTVVRTPNQGLAAARNEGLKRVSSDWVIFLDSDDVLHANALDMPSTLVSEVRADVLTSAFVLHQQGRQSTVFPLLGDPVAALLQCHIGPIHSFAFRTETLKKLGGFSTEEVLRKGHEDYDMMMRIALHEGRFLTQHIPVCTYEKLPGSMSTHQHNMCLSRLYVWLRFFLQLTQPSPQRLMHAVVFFARHYQDFEVSYPDNIPSVLQKLMVWRAETEVSAAEWAYCISSLPGKIIDVLGSAPGPTGKSQPVIQEIFDWRAQPYTSAVLLQRLSKLAQYAGELECKRVAIWGANALAEQAIAVLQLSMSVTVIDSNRAGERLSGLSIVSPDDINFSEDWPILIAAHQAFSDIAAQLAAMNVETKRIF</sequence>
<accession>A0AAC9ACX9</accession>
<protein>
    <recommendedName>
        <fullName evidence="1">Glycosyltransferase 2-like domain-containing protein</fullName>
    </recommendedName>
</protein>